<evidence type="ECO:0000256" key="4">
    <source>
        <dbReference type="SAM" id="MobiDB-lite"/>
    </source>
</evidence>
<dbReference type="InterPro" id="IPR002110">
    <property type="entry name" value="Ankyrin_rpt"/>
</dbReference>
<gene>
    <name evidence="5" type="ORF">TeGR_g4153</name>
</gene>
<dbReference type="PROSITE" id="PS50297">
    <property type="entry name" value="ANK_REP_REGION"/>
    <property type="match status" value="2"/>
</dbReference>
<proteinExistence type="predicted"/>
<dbReference type="EMBL" id="BRYB01000756">
    <property type="protein sequence ID" value="GMI36956.1"/>
    <property type="molecule type" value="Genomic_DNA"/>
</dbReference>
<reference evidence="5 6" key="1">
    <citation type="journal article" date="2023" name="Commun. Biol.">
        <title>Genome analysis of Parmales, the sister group of diatoms, reveals the evolutionary specialization of diatoms from phago-mixotrophs to photoautotrophs.</title>
        <authorList>
            <person name="Ban H."/>
            <person name="Sato S."/>
            <person name="Yoshikawa S."/>
            <person name="Yamada K."/>
            <person name="Nakamura Y."/>
            <person name="Ichinomiya M."/>
            <person name="Sato N."/>
            <person name="Blanc-Mathieu R."/>
            <person name="Endo H."/>
            <person name="Kuwata A."/>
            <person name="Ogata H."/>
        </authorList>
    </citation>
    <scope>NUCLEOTIDE SEQUENCE [LARGE SCALE GENOMIC DNA]</scope>
</reference>
<evidence type="ECO:0000256" key="3">
    <source>
        <dbReference type="PROSITE-ProRule" id="PRU00023"/>
    </source>
</evidence>
<dbReference type="Pfam" id="PF12796">
    <property type="entry name" value="Ank_2"/>
    <property type="match status" value="1"/>
</dbReference>
<name>A0ABQ6MZG1_9STRA</name>
<accession>A0ABQ6MZG1</accession>
<feature type="repeat" description="ANK" evidence="3">
    <location>
        <begin position="162"/>
        <end position="194"/>
    </location>
</feature>
<dbReference type="Proteomes" id="UP001165060">
    <property type="component" value="Unassembled WGS sequence"/>
</dbReference>
<organism evidence="5 6">
    <name type="scientific">Tetraparma gracilis</name>
    <dbReference type="NCBI Taxonomy" id="2962635"/>
    <lineage>
        <taxon>Eukaryota</taxon>
        <taxon>Sar</taxon>
        <taxon>Stramenopiles</taxon>
        <taxon>Ochrophyta</taxon>
        <taxon>Bolidophyceae</taxon>
        <taxon>Parmales</taxon>
        <taxon>Triparmaceae</taxon>
        <taxon>Tetraparma</taxon>
    </lineage>
</organism>
<comment type="caution">
    <text evidence="5">The sequence shown here is derived from an EMBL/GenBank/DDBJ whole genome shotgun (WGS) entry which is preliminary data.</text>
</comment>
<evidence type="ECO:0000256" key="1">
    <source>
        <dbReference type="ARBA" id="ARBA00022737"/>
    </source>
</evidence>
<feature type="region of interest" description="Disordered" evidence="4">
    <location>
        <begin position="226"/>
        <end position="274"/>
    </location>
</feature>
<keyword evidence="6" id="KW-1185">Reference proteome</keyword>
<dbReference type="SMART" id="SM00248">
    <property type="entry name" value="ANK"/>
    <property type="match status" value="2"/>
</dbReference>
<dbReference type="PANTHER" id="PTHR24171">
    <property type="entry name" value="ANKYRIN REPEAT DOMAIN-CONTAINING PROTEIN 39-RELATED"/>
    <property type="match status" value="1"/>
</dbReference>
<evidence type="ECO:0000313" key="5">
    <source>
        <dbReference type="EMBL" id="GMI36956.1"/>
    </source>
</evidence>
<feature type="compositionally biased region" description="Basic and acidic residues" evidence="4">
    <location>
        <begin position="230"/>
        <end position="248"/>
    </location>
</feature>
<evidence type="ECO:0000256" key="2">
    <source>
        <dbReference type="ARBA" id="ARBA00023043"/>
    </source>
</evidence>
<protein>
    <submittedName>
        <fullName evidence="5">Uncharacterized protein</fullName>
    </submittedName>
</protein>
<keyword evidence="2 3" id="KW-0040">ANK repeat</keyword>
<dbReference type="PROSITE" id="PS50088">
    <property type="entry name" value="ANK_REPEAT"/>
    <property type="match status" value="2"/>
</dbReference>
<evidence type="ECO:0000313" key="6">
    <source>
        <dbReference type="Proteomes" id="UP001165060"/>
    </source>
</evidence>
<dbReference type="Gene3D" id="1.25.40.20">
    <property type="entry name" value="Ankyrin repeat-containing domain"/>
    <property type="match status" value="1"/>
</dbReference>
<sequence>MFQNNYDIKLSDNIRRRNQTKVIRQEQKEKGDKDYYKNFEKDHHGLVIASGVDDDGDADEVVAAAMSELTGAPNPYHKPGYTDIDPDGEYGVGDLMFAAGQGNLMRLRQIIECVGGKEGNVNRTKWSGVTCLHRAAGAGHVALVEYLLKECKMTPDFKTTFGWHTPLHFACRNGHEDVAIALIDHGATWQIHNKDRETPMSWARQGGHATMGRKLDQLFNQRAAKHRKNKVADMENMYEKRRQAQEREKEEEEEEARQKEAEEEEERQRLVSDAMSKRQLDLEHGGAEKHFEGEASFAQLPVNLPKITYTRKGRKSHFIYNQLVNRNLILHPRRYGADSDAPSVYVTRNKVHMPGVTDTEMKMVGELSRHMRKTRKTRDFRMTQGA</sequence>
<feature type="repeat" description="ANK" evidence="3">
    <location>
        <begin position="127"/>
        <end position="149"/>
    </location>
</feature>
<dbReference type="InterPro" id="IPR036770">
    <property type="entry name" value="Ankyrin_rpt-contain_sf"/>
</dbReference>
<feature type="compositionally biased region" description="Basic and acidic residues" evidence="4">
    <location>
        <begin position="256"/>
        <end position="274"/>
    </location>
</feature>
<keyword evidence="1" id="KW-0677">Repeat</keyword>
<dbReference type="SUPFAM" id="SSF48403">
    <property type="entry name" value="Ankyrin repeat"/>
    <property type="match status" value="1"/>
</dbReference>